<organism evidence="3 4">
    <name type="scientific">Selenomonas ruminis</name>
    <dbReference type="NCBI Taxonomy" id="2593411"/>
    <lineage>
        <taxon>Bacteria</taxon>
        <taxon>Bacillati</taxon>
        <taxon>Bacillota</taxon>
        <taxon>Negativicutes</taxon>
        <taxon>Selenomonadales</taxon>
        <taxon>Selenomonadaceae</taxon>
        <taxon>Selenomonas</taxon>
    </lineage>
</organism>
<dbReference type="PANTHER" id="PTHR43308">
    <property type="entry name" value="OUTER MEMBRANE PROTEIN ALPHA-RELATED"/>
    <property type="match status" value="1"/>
</dbReference>
<feature type="chain" id="PRO_5023042279" evidence="1">
    <location>
        <begin position="24"/>
        <end position="448"/>
    </location>
</feature>
<dbReference type="SUPFAM" id="SSF56935">
    <property type="entry name" value="Porins"/>
    <property type="match status" value="1"/>
</dbReference>
<reference evidence="3 4" key="1">
    <citation type="submission" date="2019-08" db="EMBL/GenBank/DDBJ databases">
        <title>Selenomonas sp. mPRGC5 and Selenomonas sp. mPRGC8 isolated from ruminal fluid of dairy goat (Capra hircus).</title>
        <authorList>
            <person name="Poothong S."/>
            <person name="Nuengjamnong C."/>
            <person name="Tanasupawat S."/>
        </authorList>
    </citation>
    <scope>NUCLEOTIDE SEQUENCE [LARGE SCALE GENOMIC DNA]</scope>
    <source>
        <strain evidence="4">mPRGC5</strain>
    </source>
</reference>
<dbReference type="PANTHER" id="PTHR43308:SF1">
    <property type="entry name" value="OUTER MEMBRANE PROTEIN ALPHA"/>
    <property type="match status" value="1"/>
</dbReference>
<gene>
    <name evidence="3" type="ORF">FZ040_13295</name>
</gene>
<proteinExistence type="predicted"/>
<dbReference type="RefSeq" id="WP_149172449.1">
    <property type="nucleotide sequence ID" value="NZ_VTOY01000022.1"/>
</dbReference>
<keyword evidence="1" id="KW-0732">Signal</keyword>
<keyword evidence="4" id="KW-1185">Reference proteome</keyword>
<accession>A0A5D6VV27</accession>
<dbReference type="Proteomes" id="UP000323646">
    <property type="component" value="Unassembled WGS sequence"/>
</dbReference>
<feature type="domain" description="SLH" evidence="2">
    <location>
        <begin position="24"/>
        <end position="87"/>
    </location>
</feature>
<evidence type="ECO:0000259" key="2">
    <source>
        <dbReference type="PROSITE" id="PS51272"/>
    </source>
</evidence>
<dbReference type="EMBL" id="VTOY01000022">
    <property type="protein sequence ID" value="TYZ19536.1"/>
    <property type="molecule type" value="Genomic_DNA"/>
</dbReference>
<comment type="caution">
    <text evidence="3">The sequence shown here is derived from an EMBL/GenBank/DDBJ whole genome shotgun (WGS) entry which is preliminary data.</text>
</comment>
<evidence type="ECO:0000256" key="1">
    <source>
        <dbReference type="SAM" id="SignalP"/>
    </source>
</evidence>
<sequence length="448" mass="48790">MKKTLVSALTTALVVGAASTTFAAQNPFTDVPADHWAYDAVAQLAKDGVVTGYGDGTYKGQKQITRYEMAVMVARAMANNNGVTVSGNDKALLDKLAAEFGDELNNLGVRVANLEKNADKVAWHGTAEYTFQHYMTDGQAIDGKDSRNNVLFRLEPSAEVNNHWHVKARLDADTDLDTDKANDADHDKVSLKRVWAEGNYGSMTYKFGKFAAPDDDTITDTPFSGVEVGYNPAGDGVNFIAGAGRVNSPAALNHEAALNAFTGEYNNWSGVLNDDDLAANYQYVGLGLDKGKLTGAVRWHHLNAAGFNKDGVKNAYSNSKTDEANIILAKGAYRFSKNVAFKGFYAQNHDADYYNKAGSAELDYKGAQAENKGTYGAWVAYRHLGRNAFVASPWDVINIDNHGQKGFEVGGNYAMFKNTILTLRYGKGKDLQSDKDVQNLFGRVNFLF</sequence>
<feature type="signal peptide" evidence="1">
    <location>
        <begin position="1"/>
        <end position="23"/>
    </location>
</feature>
<dbReference type="OrthoDB" id="5845122at2"/>
<dbReference type="InterPro" id="IPR051465">
    <property type="entry name" value="Cell_Envelope_Struct_Comp"/>
</dbReference>
<protein>
    <submittedName>
        <fullName evidence="3">S-layer protein</fullName>
    </submittedName>
</protein>
<dbReference type="AlphaFoldDB" id="A0A5D6VV27"/>
<name>A0A5D6VV27_9FIRM</name>
<dbReference type="InterPro" id="IPR001119">
    <property type="entry name" value="SLH_dom"/>
</dbReference>
<dbReference type="PROSITE" id="PS51272">
    <property type="entry name" value="SLH"/>
    <property type="match status" value="1"/>
</dbReference>
<evidence type="ECO:0000313" key="4">
    <source>
        <dbReference type="Proteomes" id="UP000323646"/>
    </source>
</evidence>
<dbReference type="Pfam" id="PF00395">
    <property type="entry name" value="SLH"/>
    <property type="match status" value="1"/>
</dbReference>
<evidence type="ECO:0000313" key="3">
    <source>
        <dbReference type="EMBL" id="TYZ19536.1"/>
    </source>
</evidence>